<evidence type="ECO:0000256" key="10">
    <source>
        <dbReference type="ARBA" id="ARBA00023201"/>
    </source>
</evidence>
<evidence type="ECO:0000256" key="4">
    <source>
        <dbReference type="ARBA" id="ARBA00022475"/>
    </source>
</evidence>
<comment type="similarity">
    <text evidence="11">Belongs to the monovalent cation:proton antiporter 1 (CPA1) transporter (TC 2.A.36) family.</text>
</comment>
<dbReference type="InterPro" id="IPR018422">
    <property type="entry name" value="Cation/H_exchanger_CPA1"/>
</dbReference>
<dbReference type="Pfam" id="PF00999">
    <property type="entry name" value="Na_H_Exchanger"/>
    <property type="match status" value="1"/>
</dbReference>
<name>A0A345P9J0_9GAMM</name>
<keyword evidence="11" id="KW-0997">Cell inner membrane</keyword>
<dbReference type="PANTHER" id="PTHR10110">
    <property type="entry name" value="SODIUM/HYDROGEN EXCHANGER"/>
    <property type="match status" value="1"/>
</dbReference>
<keyword evidence="8 11" id="KW-0406">Ion transport</keyword>
<dbReference type="AlphaFoldDB" id="A0A345P9J0"/>
<evidence type="ECO:0000256" key="8">
    <source>
        <dbReference type="ARBA" id="ARBA00023065"/>
    </source>
</evidence>
<dbReference type="Gene3D" id="6.10.140.1330">
    <property type="match status" value="1"/>
</dbReference>
<feature type="transmembrane region" description="Helical" evidence="11">
    <location>
        <begin position="349"/>
        <end position="370"/>
    </location>
</feature>
<dbReference type="InterPro" id="IPR004705">
    <property type="entry name" value="Cation/H_exchanger_CPA1_bac"/>
</dbReference>
<feature type="domain" description="Cation/H+ exchanger transmembrane" evidence="12">
    <location>
        <begin position="14"/>
        <end position="404"/>
    </location>
</feature>
<feature type="transmembrane region" description="Helical" evidence="11">
    <location>
        <begin position="33"/>
        <end position="51"/>
    </location>
</feature>
<feature type="transmembrane region" description="Helical" evidence="11">
    <location>
        <begin position="6"/>
        <end position="24"/>
    </location>
</feature>
<keyword evidence="7 11" id="KW-0915">Sodium</keyword>
<feature type="transmembrane region" description="Helical" evidence="11">
    <location>
        <begin position="57"/>
        <end position="79"/>
    </location>
</feature>
<dbReference type="GO" id="GO:0051453">
    <property type="term" value="P:regulation of intracellular pH"/>
    <property type="evidence" value="ECO:0007669"/>
    <property type="project" value="TreeGrafter"/>
</dbReference>
<keyword evidence="4" id="KW-1003">Cell membrane</keyword>
<evidence type="ECO:0000256" key="5">
    <source>
        <dbReference type="ARBA" id="ARBA00022692"/>
    </source>
</evidence>
<evidence type="ECO:0000256" key="2">
    <source>
        <dbReference type="ARBA" id="ARBA00022448"/>
    </source>
</evidence>
<evidence type="ECO:0000256" key="1">
    <source>
        <dbReference type="ARBA" id="ARBA00004651"/>
    </source>
</evidence>
<dbReference type="GO" id="GO:0005886">
    <property type="term" value="C:plasma membrane"/>
    <property type="evidence" value="ECO:0007669"/>
    <property type="project" value="UniProtKB-SubCell"/>
</dbReference>
<evidence type="ECO:0000256" key="6">
    <source>
        <dbReference type="ARBA" id="ARBA00022989"/>
    </source>
</evidence>
<proteinExistence type="inferred from homology"/>
<feature type="transmembrane region" description="Helical" evidence="11">
    <location>
        <begin position="267"/>
        <end position="288"/>
    </location>
</feature>
<evidence type="ECO:0000259" key="12">
    <source>
        <dbReference type="Pfam" id="PF00999"/>
    </source>
</evidence>
<dbReference type="InterPro" id="IPR006153">
    <property type="entry name" value="Cation/H_exchanger_TM"/>
</dbReference>
<feature type="transmembrane region" description="Helical" evidence="11">
    <location>
        <begin position="308"/>
        <end position="328"/>
    </location>
</feature>
<comment type="function">
    <text evidence="11">Na(+)/H(+) antiporter that extrudes sodium in exchange for external protons.</text>
</comment>
<gene>
    <name evidence="13" type="ORF">HYN46_14540</name>
</gene>
<evidence type="ECO:0000256" key="9">
    <source>
        <dbReference type="ARBA" id="ARBA00023136"/>
    </source>
</evidence>
<dbReference type="Proteomes" id="UP000253940">
    <property type="component" value="Chromosome"/>
</dbReference>
<keyword evidence="10 11" id="KW-0739">Sodium transport</keyword>
<evidence type="ECO:0000256" key="7">
    <source>
        <dbReference type="ARBA" id="ARBA00023053"/>
    </source>
</evidence>
<feature type="transmembrane region" description="Helical" evidence="11">
    <location>
        <begin position="209"/>
        <end position="228"/>
    </location>
</feature>
<keyword evidence="2 11" id="KW-0813">Transport</keyword>
<evidence type="ECO:0000256" key="11">
    <source>
        <dbReference type="RuleBase" id="RU366002"/>
    </source>
</evidence>
<feature type="transmembrane region" description="Helical" evidence="11">
    <location>
        <begin position="382"/>
        <end position="405"/>
    </location>
</feature>
<feature type="transmembrane region" description="Helical" evidence="11">
    <location>
        <begin position="234"/>
        <end position="252"/>
    </location>
</feature>
<evidence type="ECO:0000256" key="3">
    <source>
        <dbReference type="ARBA" id="ARBA00022449"/>
    </source>
</evidence>
<evidence type="ECO:0000313" key="13">
    <source>
        <dbReference type="EMBL" id="AXI03949.1"/>
    </source>
</evidence>
<dbReference type="GO" id="GO:0015385">
    <property type="term" value="F:sodium:proton antiporter activity"/>
    <property type="evidence" value="ECO:0007669"/>
    <property type="project" value="InterPro"/>
</dbReference>
<keyword evidence="6 11" id="KW-1133">Transmembrane helix</keyword>
<keyword evidence="14" id="KW-1185">Reference proteome</keyword>
<comment type="subcellular location">
    <subcellularLocation>
        <location evidence="11">Cell inner membrane</location>
        <topology evidence="11">Multi-pass membrane protein</topology>
    </subcellularLocation>
    <subcellularLocation>
        <location evidence="1">Cell membrane</location>
        <topology evidence="1">Multi-pass membrane protein</topology>
    </subcellularLocation>
</comment>
<reference evidence="13 14" key="1">
    <citation type="submission" date="2018-07" db="EMBL/GenBank/DDBJ databases">
        <title>Genome sequencing of Moraxellaceae gen. HYN0046.</title>
        <authorList>
            <person name="Kim M."/>
            <person name="Yi H."/>
        </authorList>
    </citation>
    <scope>NUCLEOTIDE SEQUENCE [LARGE SCALE GENOMIC DNA]</scope>
    <source>
        <strain evidence="13 14">HYN0046</strain>
    </source>
</reference>
<keyword evidence="9 11" id="KW-0472">Membrane</keyword>
<feature type="transmembrane region" description="Helical" evidence="11">
    <location>
        <begin position="183"/>
        <end position="204"/>
    </location>
</feature>
<dbReference type="OrthoDB" id="9810759at2"/>
<evidence type="ECO:0000313" key="14">
    <source>
        <dbReference type="Proteomes" id="UP000253940"/>
    </source>
</evidence>
<feature type="transmembrane region" description="Helical" evidence="11">
    <location>
        <begin position="86"/>
        <end position="109"/>
    </location>
</feature>
<accession>A0A345P9J0</accession>
<dbReference type="RefSeq" id="WP_114900057.1">
    <property type="nucleotide sequence ID" value="NZ_CP031222.1"/>
</dbReference>
<dbReference type="GO" id="GO:0015386">
    <property type="term" value="F:potassium:proton antiporter activity"/>
    <property type="evidence" value="ECO:0007669"/>
    <property type="project" value="TreeGrafter"/>
</dbReference>
<keyword evidence="3 11" id="KW-0050">Antiport</keyword>
<dbReference type="KEGG" id="mbah:HYN46_14540"/>
<dbReference type="PANTHER" id="PTHR10110:SF86">
    <property type="entry name" value="SODIUM_HYDROGEN EXCHANGER 7"/>
    <property type="match status" value="1"/>
</dbReference>
<sequence>MTSVETFKFILLLLVAVLGLELIARRLKLPSSAALLLGGIAIAFLPGIPSFHIDPELVLIVFLPPLLSDGAYFTVWADFKKNIGGILWLALGAVIFTTFAVGMVVHWIIPSLPWAACFALGAVVSPPDAVAAKAVLGTVKLPRRLMVLLEGESLLNDATGLVLFRFAVAAALTGTFSLQEASISFLGLALGGVFVGGIIGYCFVMIFRWIKLSTLVIMAFFLITWAAYICGEALHVSGVISTVTCGIIIGWYQHDILSAEIRVQGGAFWRVMITTFEALVFILIGLSLRDVIGNLDNHSMSSLLDTMLYPIIGVIVAVIVSRFVWVYATDYLRAGIGRLSGKSVRPASPASSFLLSWAGMRGVVTIAIALTLPENMPGRDLILLSAFAVILFTVLIQGSTIGLVIQLLKLKDDPHPSGLLTAAQAMYRLEAAQLAVVEALAYDEAGVLIHTRLLEQYTYRTNITERYSQAPETFSDQQAAHYDVILAAVAAGRAELLKLHRSGQIHDEVLHALENDLDLQEITAMKNRE</sequence>
<dbReference type="GO" id="GO:0098719">
    <property type="term" value="P:sodium ion import across plasma membrane"/>
    <property type="evidence" value="ECO:0007669"/>
    <property type="project" value="TreeGrafter"/>
</dbReference>
<dbReference type="EMBL" id="CP031222">
    <property type="protein sequence ID" value="AXI03949.1"/>
    <property type="molecule type" value="Genomic_DNA"/>
</dbReference>
<protein>
    <submittedName>
        <fullName evidence="13">Na+/H+ antiporter</fullName>
    </submittedName>
</protein>
<organism evidence="13 14">
    <name type="scientific">Aquirhabdus parva</name>
    <dbReference type="NCBI Taxonomy" id="2283318"/>
    <lineage>
        <taxon>Bacteria</taxon>
        <taxon>Pseudomonadati</taxon>
        <taxon>Pseudomonadota</taxon>
        <taxon>Gammaproteobacteria</taxon>
        <taxon>Moraxellales</taxon>
        <taxon>Moraxellaceae</taxon>
        <taxon>Aquirhabdus</taxon>
    </lineage>
</organism>
<keyword evidence="5 11" id="KW-0812">Transmembrane</keyword>
<dbReference type="NCBIfam" id="TIGR00831">
    <property type="entry name" value="a_cpa1"/>
    <property type="match status" value="1"/>
</dbReference>